<feature type="transmembrane region" description="Helical" evidence="7">
    <location>
        <begin position="247"/>
        <end position="266"/>
    </location>
</feature>
<keyword evidence="2" id="KW-0813">Transport</keyword>
<accession>A0ABP0I1D8</accession>
<evidence type="ECO:0000256" key="6">
    <source>
        <dbReference type="ARBA" id="ARBA00023136"/>
    </source>
</evidence>
<keyword evidence="6 7" id="KW-0472">Membrane</keyword>
<evidence type="ECO:0000256" key="5">
    <source>
        <dbReference type="ARBA" id="ARBA00022989"/>
    </source>
</evidence>
<feature type="transmembrane region" description="Helical" evidence="7">
    <location>
        <begin position="170"/>
        <end position="194"/>
    </location>
</feature>
<feature type="transmembrane region" description="Helical" evidence="7">
    <location>
        <begin position="22"/>
        <end position="47"/>
    </location>
</feature>
<comment type="caution">
    <text evidence="9">The sequence shown here is derived from an EMBL/GenBank/DDBJ whole genome shotgun (WGS) entry which is preliminary data.</text>
</comment>
<dbReference type="InterPro" id="IPR051679">
    <property type="entry name" value="DASS-Related_Transporters"/>
</dbReference>
<dbReference type="Pfam" id="PF03600">
    <property type="entry name" value="CitMHS"/>
    <property type="match status" value="1"/>
</dbReference>
<feature type="transmembrane region" description="Helical" evidence="7">
    <location>
        <begin position="553"/>
        <end position="577"/>
    </location>
</feature>
<comment type="subcellular location">
    <subcellularLocation>
        <location evidence="1">Membrane</location>
        <topology evidence="1">Multi-pass membrane protein</topology>
    </subcellularLocation>
</comment>
<proteinExistence type="predicted"/>
<feature type="domain" description="Citrate transporter-like" evidence="8">
    <location>
        <begin position="103"/>
        <end position="634"/>
    </location>
</feature>
<keyword evidence="3 7" id="KW-0812">Transmembrane</keyword>
<evidence type="ECO:0000256" key="3">
    <source>
        <dbReference type="ARBA" id="ARBA00022692"/>
    </source>
</evidence>
<dbReference type="InterPro" id="IPR004680">
    <property type="entry name" value="Cit_transptr-like_dom"/>
</dbReference>
<evidence type="ECO:0000256" key="2">
    <source>
        <dbReference type="ARBA" id="ARBA00022448"/>
    </source>
</evidence>
<gene>
    <name evidence="9" type="ORF">CCMP2556_LOCUS4432</name>
</gene>
<feature type="transmembrane region" description="Helical" evidence="7">
    <location>
        <begin position="597"/>
        <end position="624"/>
    </location>
</feature>
<evidence type="ECO:0000256" key="1">
    <source>
        <dbReference type="ARBA" id="ARBA00004141"/>
    </source>
</evidence>
<feature type="transmembrane region" description="Helical" evidence="7">
    <location>
        <begin position="675"/>
        <end position="697"/>
    </location>
</feature>
<feature type="transmembrane region" description="Helical" evidence="7">
    <location>
        <begin position="131"/>
        <end position="149"/>
    </location>
</feature>
<reference evidence="9 10" key="1">
    <citation type="submission" date="2024-02" db="EMBL/GenBank/DDBJ databases">
        <authorList>
            <person name="Chen Y."/>
            <person name="Shah S."/>
            <person name="Dougan E. K."/>
            <person name="Thang M."/>
            <person name="Chan C."/>
        </authorList>
    </citation>
    <scope>NUCLEOTIDE SEQUENCE [LARGE SCALE GENOMIC DNA]</scope>
</reference>
<dbReference type="PANTHER" id="PTHR43652:SF2">
    <property type="entry name" value="BASIC AMINO ACID ANTIPORTER YFCC-RELATED"/>
    <property type="match status" value="1"/>
</dbReference>
<dbReference type="Proteomes" id="UP001642484">
    <property type="component" value="Unassembled WGS sequence"/>
</dbReference>
<sequence length="706" mass="76201">MEPSSPHSPVTPMRSFRTGRSYVLEMCSARILVLCMCAISTTLFVGFRAEHDPEWQKLFEVCETGPGRKVRCHSNPWQALLVGNVLLVATTMMISGYRSHHVFLAAVTFLGSTGMISTEQALAGFSSSGNIAFQAVLLLVAGIQDSGVLDHIFSRMLGTRETHTKAFVRVQVVTALLGAMVQQTTVVVAAAPALQRWAPRAGWSVREVLLPVSTVGAVSQNLVIVTSTVALTIYQTMPEAQLEMLDPALVCIALTSLTIVYCTLLAKPLLSAMVKEPHLDNREHMRHQCHNRYYLSFEVAKGSFLIDSTIAQAGLLFMPGASLVDSDFPLDQQMLAGNRLNFAATAAGVAQIRNRSPGLVLQGVDTLAVLGAQRHRRRLFEVGIAPGSSLVGCKLPITLNQATCLAARRPQPYNMASPQPSRRNLYQRDRPQGGFFNDPLDTICSVELGEFREALDVGDILLVEAFLEFPDLPEVETDFSFVALVPESAPPRHGRPVDQRRGWLALLLLGAVILFSLLELGELVFLGLAAVSCCIVLNVVHRELVLQRLNLPIFLTIAGGLGVGQAIKVSGLASAWAKLVVSAGHYVAMGHPIGVLVALSFITSLLSNLMSHTATAALMAPIAMKICTAESMNLKTAALVLMFSANTAFTTPFATSANIMIKGMGPYEFPDYFKFGAPLQMLCLFAIPTLCALQFGVSAPLDTVEA</sequence>
<evidence type="ECO:0000256" key="7">
    <source>
        <dbReference type="SAM" id="Phobius"/>
    </source>
</evidence>
<feature type="transmembrane region" description="Helical" evidence="7">
    <location>
        <begin position="102"/>
        <end position="125"/>
    </location>
</feature>
<evidence type="ECO:0000259" key="8">
    <source>
        <dbReference type="Pfam" id="PF03600"/>
    </source>
</evidence>
<dbReference type="PANTHER" id="PTHR43652">
    <property type="entry name" value="BASIC AMINO ACID ANTIPORTER YFCC-RELATED"/>
    <property type="match status" value="1"/>
</dbReference>
<name>A0ABP0I1D8_9DINO</name>
<feature type="transmembrane region" description="Helical" evidence="7">
    <location>
        <begin position="502"/>
        <end position="518"/>
    </location>
</feature>
<feature type="transmembrane region" description="Helical" evidence="7">
    <location>
        <begin position="524"/>
        <end position="541"/>
    </location>
</feature>
<evidence type="ECO:0000256" key="4">
    <source>
        <dbReference type="ARBA" id="ARBA00022737"/>
    </source>
</evidence>
<protein>
    <recommendedName>
        <fullName evidence="8">Citrate transporter-like domain-containing protein</fullName>
    </recommendedName>
</protein>
<keyword evidence="10" id="KW-1185">Reference proteome</keyword>
<keyword evidence="5 7" id="KW-1133">Transmembrane helix</keyword>
<keyword evidence="4" id="KW-0677">Repeat</keyword>
<feature type="transmembrane region" description="Helical" evidence="7">
    <location>
        <begin position="636"/>
        <end position="655"/>
    </location>
</feature>
<evidence type="ECO:0000313" key="10">
    <source>
        <dbReference type="Proteomes" id="UP001642484"/>
    </source>
</evidence>
<organism evidence="9 10">
    <name type="scientific">Durusdinium trenchii</name>
    <dbReference type="NCBI Taxonomy" id="1381693"/>
    <lineage>
        <taxon>Eukaryota</taxon>
        <taxon>Sar</taxon>
        <taxon>Alveolata</taxon>
        <taxon>Dinophyceae</taxon>
        <taxon>Suessiales</taxon>
        <taxon>Symbiodiniaceae</taxon>
        <taxon>Durusdinium</taxon>
    </lineage>
</organism>
<dbReference type="EMBL" id="CAXAMN010001814">
    <property type="protein sequence ID" value="CAK8996389.1"/>
    <property type="molecule type" value="Genomic_DNA"/>
</dbReference>
<evidence type="ECO:0000313" key="9">
    <source>
        <dbReference type="EMBL" id="CAK8996389.1"/>
    </source>
</evidence>